<dbReference type="Proteomes" id="UP000234681">
    <property type="component" value="Chromosome 9"/>
</dbReference>
<reference evidence="1 2" key="1">
    <citation type="submission" date="2005-09" db="EMBL/GenBank/DDBJ databases">
        <authorList>
            <person name="Mural R.J."/>
            <person name="Li P.W."/>
            <person name="Adams M.D."/>
            <person name="Amanatides P.G."/>
            <person name="Baden-Tillson H."/>
            <person name="Barnstead M."/>
            <person name="Chin S.H."/>
            <person name="Dew I."/>
            <person name="Evans C.A."/>
            <person name="Ferriera S."/>
            <person name="Flanigan M."/>
            <person name="Fosler C."/>
            <person name="Glodek A."/>
            <person name="Gu Z."/>
            <person name="Holt R.A."/>
            <person name="Jennings D."/>
            <person name="Kraft C.L."/>
            <person name="Lu F."/>
            <person name="Nguyen T."/>
            <person name="Nusskern D.R."/>
            <person name="Pfannkoch C.M."/>
            <person name="Sitter C."/>
            <person name="Sutton G.G."/>
            <person name="Venter J.C."/>
            <person name="Wang Z."/>
            <person name="Woodage T."/>
            <person name="Zheng X.H."/>
            <person name="Zhong F."/>
        </authorList>
    </citation>
    <scope>NUCLEOTIDE SEQUENCE [LARGE SCALE GENOMIC DNA]</scope>
    <source>
        <strain>BN</strain>
        <strain evidence="2">Sprague-Dawley</strain>
    </source>
</reference>
<gene>
    <name evidence="1" type="ORF">rCG_22312</name>
</gene>
<accession>A6IP22</accession>
<sequence>MFSHLHWSCCGPPSVLHPSSFLSILYPEHFLLWKVTVPLTDV</sequence>
<evidence type="ECO:0000313" key="1">
    <source>
        <dbReference type="EMBL" id="EDL99039.1"/>
    </source>
</evidence>
<evidence type="ECO:0000313" key="2">
    <source>
        <dbReference type="Proteomes" id="UP000234681"/>
    </source>
</evidence>
<protein>
    <submittedName>
        <fullName evidence="1">RCG22312</fullName>
    </submittedName>
</protein>
<name>A6IP22_RAT</name>
<dbReference type="AlphaFoldDB" id="A6IP22"/>
<proteinExistence type="predicted"/>
<dbReference type="EMBL" id="CH473965">
    <property type="protein sequence ID" value="EDL99039.1"/>
    <property type="molecule type" value="Genomic_DNA"/>
</dbReference>
<organism evidence="1 2">
    <name type="scientific">Rattus norvegicus</name>
    <name type="common">Rat</name>
    <dbReference type="NCBI Taxonomy" id="10116"/>
    <lineage>
        <taxon>Eukaryota</taxon>
        <taxon>Metazoa</taxon>
        <taxon>Chordata</taxon>
        <taxon>Craniata</taxon>
        <taxon>Vertebrata</taxon>
        <taxon>Euteleostomi</taxon>
        <taxon>Mammalia</taxon>
        <taxon>Eutheria</taxon>
        <taxon>Euarchontoglires</taxon>
        <taxon>Glires</taxon>
        <taxon>Rodentia</taxon>
        <taxon>Myomorpha</taxon>
        <taxon>Muroidea</taxon>
        <taxon>Muridae</taxon>
        <taxon>Murinae</taxon>
        <taxon>Rattus</taxon>
    </lineage>
</organism>